<gene>
    <name evidence="2" type="ORF">LAESUDRAFT_377366</name>
</gene>
<dbReference type="Proteomes" id="UP000076871">
    <property type="component" value="Unassembled WGS sequence"/>
</dbReference>
<dbReference type="EMBL" id="KV427646">
    <property type="protein sequence ID" value="KZT03189.1"/>
    <property type="molecule type" value="Genomic_DNA"/>
</dbReference>
<evidence type="ECO:0000313" key="3">
    <source>
        <dbReference type="Proteomes" id="UP000076871"/>
    </source>
</evidence>
<dbReference type="InParanoid" id="A0A165CPM3"/>
<evidence type="ECO:0000256" key="1">
    <source>
        <dbReference type="SAM" id="MobiDB-lite"/>
    </source>
</evidence>
<sequence>MMVLVSLHSHRIVTPCAASRQAGARPLAACPSLILRGYFSTWCPRHHGRSHAERLLHVGWSCASSSCGRDVMACWSSFSDGRWWLWRDGCLRGFSVSISSERSTGVRSVIVLLCAQDAIPRHGAARGTTGMMNSHFIRLLRQERTSTAERKRTPMPLPRHAHVSEQVSKPSCQPSASDSSSACPARSLRSYAAPASSCVVISISIVSLSPRAFSHGAAPARGSLVRFSFVTRALATHTLMELVLGRRWWKWRDGYWRVFQCLYRQNGFLCALMNACSRRDTHHATEPCVWSHRRNEIAFHTTSGGNARLVSQV</sequence>
<accession>A0A165CPM3</accession>
<evidence type="ECO:0000313" key="2">
    <source>
        <dbReference type="EMBL" id="KZT03189.1"/>
    </source>
</evidence>
<keyword evidence="3" id="KW-1185">Reference proteome</keyword>
<proteinExistence type="predicted"/>
<organism evidence="2 3">
    <name type="scientific">Laetiporus sulphureus 93-53</name>
    <dbReference type="NCBI Taxonomy" id="1314785"/>
    <lineage>
        <taxon>Eukaryota</taxon>
        <taxon>Fungi</taxon>
        <taxon>Dikarya</taxon>
        <taxon>Basidiomycota</taxon>
        <taxon>Agaricomycotina</taxon>
        <taxon>Agaricomycetes</taxon>
        <taxon>Polyporales</taxon>
        <taxon>Laetiporus</taxon>
    </lineage>
</organism>
<dbReference type="AlphaFoldDB" id="A0A165CPM3"/>
<feature type="compositionally biased region" description="Low complexity" evidence="1">
    <location>
        <begin position="168"/>
        <end position="178"/>
    </location>
</feature>
<name>A0A165CPM3_9APHY</name>
<reference evidence="2 3" key="1">
    <citation type="journal article" date="2016" name="Mol. Biol. Evol.">
        <title>Comparative Genomics of Early-Diverging Mushroom-Forming Fungi Provides Insights into the Origins of Lignocellulose Decay Capabilities.</title>
        <authorList>
            <person name="Nagy L.G."/>
            <person name="Riley R."/>
            <person name="Tritt A."/>
            <person name="Adam C."/>
            <person name="Daum C."/>
            <person name="Floudas D."/>
            <person name="Sun H."/>
            <person name="Yadav J.S."/>
            <person name="Pangilinan J."/>
            <person name="Larsson K.H."/>
            <person name="Matsuura K."/>
            <person name="Barry K."/>
            <person name="Labutti K."/>
            <person name="Kuo R."/>
            <person name="Ohm R.A."/>
            <person name="Bhattacharya S.S."/>
            <person name="Shirouzu T."/>
            <person name="Yoshinaga Y."/>
            <person name="Martin F.M."/>
            <person name="Grigoriev I.V."/>
            <person name="Hibbett D.S."/>
        </authorList>
    </citation>
    <scope>NUCLEOTIDE SEQUENCE [LARGE SCALE GENOMIC DNA]</scope>
    <source>
        <strain evidence="2 3">93-53</strain>
    </source>
</reference>
<feature type="region of interest" description="Disordered" evidence="1">
    <location>
        <begin position="147"/>
        <end position="178"/>
    </location>
</feature>
<dbReference type="RefSeq" id="XP_040760929.1">
    <property type="nucleotide sequence ID" value="XM_040902231.1"/>
</dbReference>
<dbReference type="GeneID" id="63819262"/>
<protein>
    <submittedName>
        <fullName evidence="2">Uncharacterized protein</fullName>
    </submittedName>
</protein>